<dbReference type="Proteomes" id="UP000217257">
    <property type="component" value="Chromosome"/>
</dbReference>
<dbReference type="RefSeq" id="WP_095990135.1">
    <property type="nucleotide sequence ID" value="NZ_CP022098.1"/>
</dbReference>
<dbReference type="InterPro" id="IPR045351">
    <property type="entry name" value="DUF6531"/>
</dbReference>
<dbReference type="InterPro" id="IPR031325">
    <property type="entry name" value="RHS_repeat"/>
</dbReference>
<name>A0A250JG65_9BACT</name>
<dbReference type="Pfam" id="PF05593">
    <property type="entry name" value="RHS_repeat"/>
    <property type="match status" value="3"/>
</dbReference>
<evidence type="ECO:0000313" key="4">
    <source>
        <dbReference type="EMBL" id="ATB42603.1"/>
    </source>
</evidence>
<evidence type="ECO:0000313" key="5">
    <source>
        <dbReference type="Proteomes" id="UP000217257"/>
    </source>
</evidence>
<dbReference type="PANTHER" id="PTHR32305:SF15">
    <property type="entry name" value="PROTEIN RHSA-RELATED"/>
    <property type="match status" value="1"/>
</dbReference>
<dbReference type="SUPFAM" id="SSF69322">
    <property type="entry name" value="Tricorn protease domain 2"/>
    <property type="match status" value="1"/>
</dbReference>
<dbReference type="InterPro" id="IPR022385">
    <property type="entry name" value="Rhs_assc_core"/>
</dbReference>
<dbReference type="Gene3D" id="2.180.10.10">
    <property type="entry name" value="RHS repeat-associated core"/>
    <property type="match status" value="3"/>
</dbReference>
<dbReference type="Pfam" id="PF20148">
    <property type="entry name" value="DUF6531"/>
    <property type="match status" value="1"/>
</dbReference>
<dbReference type="InterPro" id="IPR056823">
    <property type="entry name" value="TEN-like_YD-shell"/>
</dbReference>
<dbReference type="EMBL" id="CP022098">
    <property type="protein sequence ID" value="ATB42603.1"/>
    <property type="molecule type" value="Genomic_DNA"/>
</dbReference>
<dbReference type="PANTHER" id="PTHR32305">
    <property type="match status" value="1"/>
</dbReference>
<accession>A0A250JG65</accession>
<sequence length="1249" mass="139697">MGATGRIAVGHPVDVSSGVLFNTFLDFALPGALPLSFDRFYSTGLLGGQRGEPLGPGWRHCFQHEFRQTVDGFAYVDSTGAELALEDVGGQFARTGLLRSPQNQLELRGDPNHVELQLYGSDQPTWKLGFARKPSSLDYLLTSIQLNPKVKLTFEYDIRERLVRVTQTRMNRSLRLEYTANDQLASIWFEVAGGRELVARFTFDEHRHLIRVTDRVGEVSAFAYDASGRMVSEARCSGAVYSFRYDVEGRCVYAAGANRHEERTLQYDAARRTTCVTDSHGHVTTYSYNEAGQVTRVLFPLGGEAHYSYDAQARLVSIRGVNKQQRTLEYDDLGRLCAILPPGSALRYTIQYNERHQPTRVTSGADAWSYGFDEEGCCTHFIDPAGQEWSYRYNEYGELVTVRDPLGHEDQRQWGPRGELSAFVTRDGRVWRAGHDSYGRRVSVTDPQGSTSRYTYDRAGNLASVESPDGRTWSYTYDGGGRCTAVKEPGGTMSRARYNACGQVVELIARDGTHRRLEWDTEPGRLLALENARGQRTEWTYDAQGRAVSRRHWDGSVTHHEFDLAANLTALISPTGERYEFDYDAENRLVERRTSDGARTRYEYNGHSRLVKVSALGSEIVYEHDALGRTVAEFHNGVAVRSAYDAMGRRLELNSDLGAHARFDWSPEGLCSAIHHSEGPLRFRHGLLGEELQRILPGGAVFEQAYDRLGRLVEQRLVQPSGAVAEAGWTSPGQLELPIPLRRSFSYDVMGHVAFIDDSSRGWRRFTHDLAGRLQSVQHSTGELELFDYDAAGNRQTAATLADGMASSILEGSLRRSAQGLPMLDIIELSNAGADLSVAISPKGNQTVELQCTGRSLRYEYDGQGRLVRKHVHRNDKVETWSYAWNALGQLVTLTRPDDELWTYEYDAIGRRTAKHGPRGTRRYVWDGLRLLHEMEPSGELTTRLHHPNQPIPVLEQRAGVTHYVLPDQIGSASERVTPDGHVVWAARRGTWGQPVAQVSEGEPGFPGQSYDTESGLYYNHARYYDPELGRYISPDPIGLRGGLNEYAYVPSPVEWMDVLGLTPVTGGPYPWAFQGLDPFLSDGTPDLSNPQNRYVNTDMGKGYKDYKARSFDEDGKGGKCMAVVIFNDPDDPSEPVAFISGHGNPTENTVRANAAIKHTKGDSGNWTHSENQALNYLDKNNVTSATIYVDRPPCSHCQNTLPDTLKKMADSGRNYKVLFYDHERKMYRDFDLGSNIDRTHGTCDGSCP</sequence>
<protein>
    <submittedName>
        <fullName evidence="4">Type IV secretion protein Rhs</fullName>
    </submittedName>
</protein>
<reference evidence="4 5" key="1">
    <citation type="submission" date="2017-06" db="EMBL/GenBank/DDBJ databases">
        <title>Sequencing and comparative analysis of myxobacterial genomes.</title>
        <authorList>
            <person name="Rupp O."/>
            <person name="Goesmann A."/>
            <person name="Sogaard-Andersen L."/>
        </authorList>
    </citation>
    <scope>NUCLEOTIDE SEQUENCE [LARGE SCALE GENOMIC DNA]</scope>
    <source>
        <strain evidence="4 5">DSM 52655</strain>
    </source>
</reference>
<dbReference type="InterPro" id="IPR050708">
    <property type="entry name" value="T6SS_VgrG/RHS"/>
</dbReference>
<feature type="domain" description="Teneurin-like YD-shell" evidence="3">
    <location>
        <begin position="305"/>
        <end position="402"/>
    </location>
</feature>
<gene>
    <name evidence="4" type="ORF">CYFUS_008082</name>
</gene>
<evidence type="ECO:0000259" key="2">
    <source>
        <dbReference type="Pfam" id="PF20148"/>
    </source>
</evidence>
<feature type="domain" description="Teneurin-like YD-shell" evidence="3">
    <location>
        <begin position="858"/>
        <end position="1036"/>
    </location>
</feature>
<dbReference type="AlphaFoldDB" id="A0A250JG65"/>
<organism evidence="4 5">
    <name type="scientific">Cystobacter fuscus</name>
    <dbReference type="NCBI Taxonomy" id="43"/>
    <lineage>
        <taxon>Bacteria</taxon>
        <taxon>Pseudomonadati</taxon>
        <taxon>Myxococcota</taxon>
        <taxon>Myxococcia</taxon>
        <taxon>Myxococcales</taxon>
        <taxon>Cystobacterineae</taxon>
        <taxon>Archangiaceae</taxon>
        <taxon>Cystobacter</taxon>
    </lineage>
</organism>
<feature type="domain" description="Teneurin-like YD-shell" evidence="3">
    <location>
        <begin position="149"/>
        <end position="293"/>
    </location>
</feature>
<dbReference type="InterPro" id="IPR006530">
    <property type="entry name" value="YD"/>
</dbReference>
<evidence type="ECO:0000259" key="3">
    <source>
        <dbReference type="Pfam" id="PF25023"/>
    </source>
</evidence>
<feature type="domain" description="DUF6531" evidence="2">
    <location>
        <begin position="10"/>
        <end position="83"/>
    </location>
</feature>
<dbReference type="Pfam" id="PF25023">
    <property type="entry name" value="TEN_YD-shell"/>
    <property type="match status" value="3"/>
</dbReference>
<keyword evidence="1" id="KW-0677">Repeat</keyword>
<dbReference type="NCBIfam" id="TIGR01643">
    <property type="entry name" value="YD_repeat_2x"/>
    <property type="match status" value="10"/>
</dbReference>
<dbReference type="NCBIfam" id="TIGR03696">
    <property type="entry name" value="Rhs_assc_core"/>
    <property type="match status" value="1"/>
</dbReference>
<dbReference type="KEGG" id="cfus:CYFUS_008082"/>
<proteinExistence type="predicted"/>
<evidence type="ECO:0000256" key="1">
    <source>
        <dbReference type="ARBA" id="ARBA00022737"/>
    </source>
</evidence>